<keyword evidence="2 6" id="KW-0812">Transmembrane</keyword>
<dbReference type="Pfam" id="PF02535">
    <property type="entry name" value="Zip"/>
    <property type="match status" value="1"/>
</dbReference>
<feature type="transmembrane region" description="Helical" evidence="6">
    <location>
        <begin position="269"/>
        <end position="293"/>
    </location>
</feature>
<feature type="compositionally biased region" description="Polar residues" evidence="5">
    <location>
        <begin position="221"/>
        <end position="234"/>
    </location>
</feature>
<dbReference type="AlphaFoldDB" id="A0A0K8T3Y5"/>
<feature type="region of interest" description="Disordered" evidence="5">
    <location>
        <begin position="212"/>
        <end position="234"/>
    </location>
</feature>
<reference evidence="7" key="1">
    <citation type="submission" date="2014-09" db="EMBL/GenBank/DDBJ databases">
        <authorList>
            <person name="Magalhaes I.L.F."/>
            <person name="Oliveira U."/>
            <person name="Santos F.R."/>
            <person name="Vidigal T.H.D.A."/>
            <person name="Brescovit A.D."/>
            <person name="Santos A.J."/>
        </authorList>
    </citation>
    <scope>NUCLEOTIDE SEQUENCE</scope>
</reference>
<sequence>MKDADFDSLTNNGSAALDGAMSSIVVAKLSSMAVLGITSFFLGILPIKLASCLRWKPSSGAQHVHGKANQPLVISLLLCFGGGVLLYTVFMHLQPEVAEHMDAIVRTGYIPSWITETGLNLAQLVFCLGFFFVYLLEETVHVLLDKGHTEEDMEVLHRSLSLRKGCRGGNLIPRISLAKPGQTPPSTITASTQVLIRDGSYNSKKNVIDPIGNMSPAPTEPSETGSSSLNSDRPTTVGHSLRGFFAVLALSFHAVFEGLAVGLEKETANVWYLCAAIATHKLVIAFCVGVELVSSRTKTVLVVMYMAAFAVVSPLGIGIGLIITSEQVNPNSPAVALPSVVLQGMASGTLLYVVFFEVLQREKGNSKHGFSQLMAIIAGFSVMIALSLFKNSLLGAACASCQSCPNLDRMRQFVLWLLIEASTSPATSVRIVG</sequence>
<evidence type="ECO:0000313" key="7">
    <source>
        <dbReference type="EMBL" id="JAG60096.1"/>
    </source>
</evidence>
<dbReference type="PANTHER" id="PTHR11040:SF203">
    <property type="entry name" value="FI18611P1-RELATED"/>
    <property type="match status" value="1"/>
</dbReference>
<evidence type="ECO:0000256" key="6">
    <source>
        <dbReference type="SAM" id="Phobius"/>
    </source>
</evidence>
<keyword evidence="3 6" id="KW-1133">Transmembrane helix</keyword>
<feature type="transmembrane region" description="Helical" evidence="6">
    <location>
        <begin position="370"/>
        <end position="389"/>
    </location>
</feature>
<evidence type="ECO:0000256" key="1">
    <source>
        <dbReference type="ARBA" id="ARBA00004141"/>
    </source>
</evidence>
<dbReference type="PANTHER" id="PTHR11040">
    <property type="entry name" value="ZINC/IRON TRANSPORTER"/>
    <property type="match status" value="1"/>
</dbReference>
<comment type="subcellular location">
    <subcellularLocation>
        <location evidence="1">Membrane</location>
        <topology evidence="1">Multi-pass membrane protein</topology>
    </subcellularLocation>
</comment>
<dbReference type="GO" id="GO:0005385">
    <property type="term" value="F:zinc ion transmembrane transporter activity"/>
    <property type="evidence" value="ECO:0007669"/>
    <property type="project" value="TreeGrafter"/>
</dbReference>
<accession>A0A0K8T3Y5</accession>
<keyword evidence="4 6" id="KW-0472">Membrane</keyword>
<evidence type="ECO:0000256" key="3">
    <source>
        <dbReference type="ARBA" id="ARBA00022989"/>
    </source>
</evidence>
<organism evidence="7">
    <name type="scientific">Lygus hesperus</name>
    <name type="common">Western plant bug</name>
    <dbReference type="NCBI Taxonomy" id="30085"/>
    <lineage>
        <taxon>Eukaryota</taxon>
        <taxon>Metazoa</taxon>
        <taxon>Ecdysozoa</taxon>
        <taxon>Arthropoda</taxon>
        <taxon>Hexapoda</taxon>
        <taxon>Insecta</taxon>
        <taxon>Pterygota</taxon>
        <taxon>Neoptera</taxon>
        <taxon>Paraneoptera</taxon>
        <taxon>Hemiptera</taxon>
        <taxon>Heteroptera</taxon>
        <taxon>Panheteroptera</taxon>
        <taxon>Cimicomorpha</taxon>
        <taxon>Miridae</taxon>
        <taxon>Mirini</taxon>
        <taxon>Lygus</taxon>
    </lineage>
</organism>
<feature type="transmembrane region" description="Helical" evidence="6">
    <location>
        <begin position="113"/>
        <end position="136"/>
    </location>
</feature>
<feature type="transmembrane region" description="Helical" evidence="6">
    <location>
        <begin position="300"/>
        <end position="323"/>
    </location>
</feature>
<feature type="transmembrane region" description="Helical" evidence="6">
    <location>
        <begin position="335"/>
        <end position="358"/>
    </location>
</feature>
<feature type="transmembrane region" description="Helical" evidence="6">
    <location>
        <begin position="243"/>
        <end position="263"/>
    </location>
</feature>
<name>A0A0K8T3Y5_LYGHE</name>
<evidence type="ECO:0000256" key="4">
    <source>
        <dbReference type="ARBA" id="ARBA00023136"/>
    </source>
</evidence>
<protein>
    <recommendedName>
        <fullName evidence="8">Zinc transporter ZIP1</fullName>
    </recommendedName>
</protein>
<dbReference type="InterPro" id="IPR003689">
    <property type="entry name" value="ZIP"/>
</dbReference>
<evidence type="ECO:0008006" key="8">
    <source>
        <dbReference type="Google" id="ProtNLM"/>
    </source>
</evidence>
<dbReference type="GO" id="GO:0005886">
    <property type="term" value="C:plasma membrane"/>
    <property type="evidence" value="ECO:0007669"/>
    <property type="project" value="TreeGrafter"/>
</dbReference>
<feature type="transmembrane region" description="Helical" evidence="6">
    <location>
        <begin position="29"/>
        <end position="51"/>
    </location>
</feature>
<feature type="transmembrane region" description="Helical" evidence="6">
    <location>
        <begin position="72"/>
        <end position="93"/>
    </location>
</feature>
<evidence type="ECO:0000256" key="5">
    <source>
        <dbReference type="SAM" id="MobiDB-lite"/>
    </source>
</evidence>
<proteinExistence type="predicted"/>
<dbReference type="EMBL" id="GBRD01005725">
    <property type="protein sequence ID" value="JAG60096.1"/>
    <property type="molecule type" value="Transcribed_RNA"/>
</dbReference>
<evidence type="ECO:0000256" key="2">
    <source>
        <dbReference type="ARBA" id="ARBA00022692"/>
    </source>
</evidence>